<feature type="compositionally biased region" description="Polar residues" evidence="1">
    <location>
        <begin position="29"/>
        <end position="39"/>
    </location>
</feature>
<keyword evidence="3" id="KW-1185">Reference proteome</keyword>
<sequence>MMPQSKLPKKTIQERENFTSYSAPCKNGELQSTESSSNARPLRVRLSCQKEIWKQAENTTSQELIAFPTLPSICEFTMFSSNRQQTKPEKQVTQIRPLTKLPPMYNNTRLGNIEDNLRINNNGGASGPNNA</sequence>
<feature type="region of interest" description="Disordered" evidence="1">
    <location>
        <begin position="1"/>
        <end position="40"/>
    </location>
</feature>
<dbReference type="Proteomes" id="UP001163046">
    <property type="component" value="Unassembled WGS sequence"/>
</dbReference>
<protein>
    <submittedName>
        <fullName evidence="2">Uncharacterized protein</fullName>
    </submittedName>
</protein>
<dbReference type="OrthoDB" id="5955277at2759"/>
<accession>A0A9X0CFS4</accession>
<evidence type="ECO:0000313" key="3">
    <source>
        <dbReference type="Proteomes" id="UP001163046"/>
    </source>
</evidence>
<dbReference type="EMBL" id="MU827782">
    <property type="protein sequence ID" value="KAJ7336545.1"/>
    <property type="molecule type" value="Genomic_DNA"/>
</dbReference>
<name>A0A9X0CFS4_9CNID</name>
<dbReference type="AlphaFoldDB" id="A0A9X0CFS4"/>
<proteinExistence type="predicted"/>
<evidence type="ECO:0000313" key="2">
    <source>
        <dbReference type="EMBL" id="KAJ7336545.1"/>
    </source>
</evidence>
<reference evidence="2" key="1">
    <citation type="submission" date="2023-01" db="EMBL/GenBank/DDBJ databases">
        <title>Genome assembly of the deep-sea coral Lophelia pertusa.</title>
        <authorList>
            <person name="Herrera S."/>
            <person name="Cordes E."/>
        </authorList>
    </citation>
    <scope>NUCLEOTIDE SEQUENCE</scope>
    <source>
        <strain evidence="2">USNM1676648</strain>
        <tissue evidence="2">Polyp</tissue>
    </source>
</reference>
<evidence type="ECO:0000256" key="1">
    <source>
        <dbReference type="SAM" id="MobiDB-lite"/>
    </source>
</evidence>
<comment type="caution">
    <text evidence="2">The sequence shown here is derived from an EMBL/GenBank/DDBJ whole genome shotgun (WGS) entry which is preliminary data.</text>
</comment>
<organism evidence="2 3">
    <name type="scientific">Desmophyllum pertusum</name>
    <dbReference type="NCBI Taxonomy" id="174260"/>
    <lineage>
        <taxon>Eukaryota</taxon>
        <taxon>Metazoa</taxon>
        <taxon>Cnidaria</taxon>
        <taxon>Anthozoa</taxon>
        <taxon>Hexacorallia</taxon>
        <taxon>Scleractinia</taxon>
        <taxon>Caryophylliina</taxon>
        <taxon>Caryophylliidae</taxon>
        <taxon>Desmophyllum</taxon>
    </lineage>
</organism>
<gene>
    <name evidence="2" type="ORF">OS493_011755</name>
</gene>